<keyword evidence="1" id="KW-0472">Membrane</keyword>
<reference evidence="2 3" key="1">
    <citation type="submission" date="2018-02" db="EMBL/GenBank/DDBJ databases">
        <title>The complete genome of two Bacillus pumilus strains from Cuatro Cienegas, Coahuila, Mexico.</title>
        <authorList>
            <person name="Zarza E."/>
            <person name="Alcaraz L.D."/>
            <person name="Aguilar-Salinas B."/>
            <person name="Islas A."/>
            <person name="Olmedo-Alvarez G."/>
        </authorList>
    </citation>
    <scope>NUCLEOTIDE SEQUENCE [LARGE SCALE GENOMIC DNA]</scope>
    <source>
        <strain evidence="2 3">145</strain>
    </source>
</reference>
<feature type="transmembrane region" description="Helical" evidence="1">
    <location>
        <begin position="49"/>
        <end position="71"/>
    </location>
</feature>
<protein>
    <submittedName>
        <fullName evidence="2">Sigma X negative regulator</fullName>
    </submittedName>
</protein>
<dbReference type="Proteomes" id="UP000264960">
    <property type="component" value="Chromosome"/>
</dbReference>
<organism evidence="2 3">
    <name type="scientific">Bacillus pumilus</name>
    <name type="common">Bacillus mesentericus</name>
    <dbReference type="NCBI Taxonomy" id="1408"/>
    <lineage>
        <taxon>Bacteria</taxon>
        <taxon>Bacillati</taxon>
        <taxon>Bacillota</taxon>
        <taxon>Bacilli</taxon>
        <taxon>Bacillales</taxon>
        <taxon>Bacillaceae</taxon>
        <taxon>Bacillus</taxon>
    </lineage>
</organism>
<evidence type="ECO:0000313" key="3">
    <source>
        <dbReference type="Proteomes" id="UP000264960"/>
    </source>
</evidence>
<dbReference type="AlphaFoldDB" id="A0AAD0HNB4"/>
<proteinExistence type="predicted"/>
<sequence>MKTNRSDWSEERIKVLLSQLPKVEDNRSSKQIYQQMLMASGKKKKSVKWIGPAVATVVVLFMAFLISPHLFQPAAQDYHQQMKMESRADKSQVNATLEAVKQTDGPSHVVSRKQQQKYMTIAYIDESTSQVVPISIEKEDEHDHLQEMMNTYEQVQLPEMTKPLQSYIDMVDLREKGDTLIFQLKNDLSLDTLKEANRFKDMVKETLKWSKYEQVQVKTAKGSHLQLGANGRIGTMSIEKQTKRAYYVLDNKSGTFLVPSKTHYSSYEDAVEAMKRTSDAGLDPLIKDEPIKAVTSKGKHVTITFGASAQLSDSNDHILLIEGLLLSAKDFGFTEVTIQQAGTDQVGPYELEEPIEVPALPNPVVIKDR</sequence>
<evidence type="ECO:0000313" key="2">
    <source>
        <dbReference type="EMBL" id="AVM24445.1"/>
    </source>
</evidence>
<name>A0AAD0HNB4_BACPU</name>
<evidence type="ECO:0000256" key="1">
    <source>
        <dbReference type="SAM" id="Phobius"/>
    </source>
</evidence>
<accession>A0AAD0HNB4</accession>
<gene>
    <name evidence="2" type="ORF">C5695_11590</name>
</gene>
<dbReference type="RefSeq" id="WP_117730853.1">
    <property type="nucleotide sequence ID" value="NZ_CP027116.1"/>
</dbReference>
<keyword evidence="1" id="KW-1133">Transmembrane helix</keyword>
<keyword evidence="1" id="KW-0812">Transmembrane</keyword>
<dbReference type="EMBL" id="CP027116">
    <property type="protein sequence ID" value="AVM24445.1"/>
    <property type="molecule type" value="Genomic_DNA"/>
</dbReference>